<proteinExistence type="predicted"/>
<protein>
    <submittedName>
        <fullName evidence="2">OLC1v1021907C1</fullName>
    </submittedName>
</protein>
<evidence type="ECO:0000256" key="1">
    <source>
        <dbReference type="SAM" id="MobiDB-lite"/>
    </source>
</evidence>
<keyword evidence="3" id="KW-1185">Reference proteome</keyword>
<accession>A0AAV1C0E8</accession>
<organism evidence="2 3">
    <name type="scientific">Oldenlandia corymbosa var. corymbosa</name>
    <dbReference type="NCBI Taxonomy" id="529605"/>
    <lineage>
        <taxon>Eukaryota</taxon>
        <taxon>Viridiplantae</taxon>
        <taxon>Streptophyta</taxon>
        <taxon>Embryophyta</taxon>
        <taxon>Tracheophyta</taxon>
        <taxon>Spermatophyta</taxon>
        <taxon>Magnoliopsida</taxon>
        <taxon>eudicotyledons</taxon>
        <taxon>Gunneridae</taxon>
        <taxon>Pentapetalae</taxon>
        <taxon>asterids</taxon>
        <taxon>lamiids</taxon>
        <taxon>Gentianales</taxon>
        <taxon>Rubiaceae</taxon>
        <taxon>Rubioideae</taxon>
        <taxon>Spermacoceae</taxon>
        <taxon>Hedyotis-Oldenlandia complex</taxon>
        <taxon>Oldenlandia</taxon>
    </lineage>
</organism>
<feature type="region of interest" description="Disordered" evidence="1">
    <location>
        <begin position="138"/>
        <end position="248"/>
    </location>
</feature>
<feature type="compositionally biased region" description="Polar residues" evidence="1">
    <location>
        <begin position="196"/>
        <end position="207"/>
    </location>
</feature>
<dbReference type="EMBL" id="OX459118">
    <property type="protein sequence ID" value="CAI9087752.1"/>
    <property type="molecule type" value="Genomic_DNA"/>
</dbReference>
<evidence type="ECO:0000313" key="2">
    <source>
        <dbReference type="EMBL" id="CAI9087752.1"/>
    </source>
</evidence>
<name>A0AAV1C0E8_OLDCO</name>
<sequence>MSGLPSNNWVDHHSAVRPHWRKREKYVPKDLEVGFPGQTYEGYYEWFMMNTVKLISNPKNYEAKGYETSSSRVKLYGEVLNNIHMSSEQFRDDRDKKNLLDDQLEEPLNEIIDQTYDALTLGPNDEIDMDDTQILVDDEPSLSSQPAPGKKSKPCPREKIGGGRKRKIVIPFRSLQEQNEGDGSGNQQREGEKTSSRGSHIQVQTQFEDIVRPEAQFGGESQPQSGVLFLTMGESQSQPQPQPQPRQQ</sequence>
<dbReference type="AlphaFoldDB" id="A0AAV1C0E8"/>
<reference evidence="2" key="1">
    <citation type="submission" date="2023-03" db="EMBL/GenBank/DDBJ databases">
        <authorList>
            <person name="Julca I."/>
        </authorList>
    </citation>
    <scope>NUCLEOTIDE SEQUENCE</scope>
</reference>
<gene>
    <name evidence="2" type="ORF">OLC1_LOCUS497</name>
</gene>
<dbReference type="Proteomes" id="UP001161247">
    <property type="component" value="Chromosome 1"/>
</dbReference>
<evidence type="ECO:0000313" key="3">
    <source>
        <dbReference type="Proteomes" id="UP001161247"/>
    </source>
</evidence>